<sequence>MILTKVFKGLLLIISVCVLSVGNIANAKYAEHDYVVVGAGAAGLSAAFTLHQSNENYIVFEKNNRAGGIAENGRRGRFHYAKGTEYLGEPYGALANIIEELEIPMVEIPMPMDASHFEGKAYIGDHNISQLTAKQAGNQNFIHFLKMLKEAIDNESVEHWKQLDNITAKQWLDDNEISTFIQRRYNVMARGLFGANLNDISALSLIPEAAFDYVGASSFEDLFQPSESSGSWTSIQGIAAITDAIASELGEHIKYNSTVSRITKHGSKFKVMVNNKGTESVVIADKVIVATPSPVTQWIAKDVLTTRQEELLSEVEYAQYITVALFSETPIFNKAFDLAILDGDIITDLYDATWVERHYTPGLKDVKEYIASAYLAPKGVSDKSLMTLSDGEIMNIVETELATIVPGIKSKIKGYDIKRFMYAYPVMSPGAYGRLNELKKSFDGIYLAGDYIEYPTIESAFNSGADAANKAMKHARGK</sequence>
<dbReference type="InterPro" id="IPR036188">
    <property type="entry name" value="FAD/NAD-bd_sf"/>
</dbReference>
<evidence type="ECO:0000313" key="3">
    <source>
        <dbReference type="Proteomes" id="UP000738517"/>
    </source>
</evidence>
<proteinExistence type="predicted"/>
<feature type="domain" description="Amine oxidase" evidence="1">
    <location>
        <begin position="42"/>
        <end position="470"/>
    </location>
</feature>
<dbReference type="Pfam" id="PF01593">
    <property type="entry name" value="Amino_oxidase"/>
    <property type="match status" value="1"/>
</dbReference>
<evidence type="ECO:0000259" key="1">
    <source>
        <dbReference type="Pfam" id="PF01593"/>
    </source>
</evidence>
<dbReference type="Proteomes" id="UP000738517">
    <property type="component" value="Unassembled WGS sequence"/>
</dbReference>
<dbReference type="RefSeq" id="WP_160650658.1">
    <property type="nucleotide sequence ID" value="NZ_RSEJ01000009.1"/>
</dbReference>
<organism evidence="2 3">
    <name type="scientific">Photobacterium alginatilyticum</name>
    <dbReference type="NCBI Taxonomy" id="1775171"/>
    <lineage>
        <taxon>Bacteria</taxon>
        <taxon>Pseudomonadati</taxon>
        <taxon>Pseudomonadota</taxon>
        <taxon>Gammaproteobacteria</taxon>
        <taxon>Vibrionales</taxon>
        <taxon>Vibrionaceae</taxon>
        <taxon>Photobacterium</taxon>
    </lineage>
</organism>
<dbReference type="InterPro" id="IPR050464">
    <property type="entry name" value="Zeta_carotene_desat/Oxidored"/>
</dbReference>
<dbReference type="PANTHER" id="PTHR42923">
    <property type="entry name" value="PROTOPORPHYRINOGEN OXIDASE"/>
    <property type="match status" value="1"/>
</dbReference>
<dbReference type="Gene3D" id="3.50.50.60">
    <property type="entry name" value="FAD/NAD(P)-binding domain"/>
    <property type="match status" value="1"/>
</dbReference>
<protein>
    <submittedName>
        <fullName evidence="2">FAD-binding protein</fullName>
    </submittedName>
</protein>
<keyword evidence="3" id="KW-1185">Reference proteome</keyword>
<evidence type="ECO:0000313" key="2">
    <source>
        <dbReference type="EMBL" id="NBI52958.1"/>
    </source>
</evidence>
<comment type="caution">
    <text evidence="2">The sequence shown here is derived from an EMBL/GenBank/DDBJ whole genome shotgun (WGS) entry which is preliminary data.</text>
</comment>
<gene>
    <name evidence="2" type="ORF">EIZ48_10260</name>
</gene>
<dbReference type="SUPFAM" id="SSF51905">
    <property type="entry name" value="FAD/NAD(P)-binding domain"/>
    <property type="match status" value="1"/>
</dbReference>
<name>A0ABW9YGT5_9GAMM</name>
<accession>A0ABW9YGT5</accession>
<dbReference type="InterPro" id="IPR002937">
    <property type="entry name" value="Amino_oxidase"/>
</dbReference>
<dbReference type="EMBL" id="RSEJ01000009">
    <property type="protein sequence ID" value="NBI52958.1"/>
    <property type="molecule type" value="Genomic_DNA"/>
</dbReference>
<reference evidence="2 3" key="1">
    <citation type="journal article" date="2017" name="Int. J. Syst. Evol. Microbiol.">
        <title>Photobacterium alginatilyticum sp. nov., a marine bacterium isolated from bottom seawater.</title>
        <authorList>
            <person name="Wang X."/>
            <person name="Wang Y."/>
            <person name="Yang X."/>
            <person name="Sun H."/>
            <person name="Li B."/>
            <person name="Zhang X.H."/>
        </authorList>
    </citation>
    <scope>NUCLEOTIDE SEQUENCE [LARGE SCALE GENOMIC DNA]</scope>
    <source>
        <strain evidence="2 3">P03D4</strain>
    </source>
</reference>